<keyword evidence="6 8" id="KW-0408">Iron</keyword>
<feature type="domain" description="Cytochrome c" evidence="10">
    <location>
        <begin position="20"/>
        <end position="105"/>
    </location>
</feature>
<dbReference type="GeneID" id="88224606"/>
<feature type="chain" id="PRO_5041253015" description="Cytochrome c-551" evidence="9">
    <location>
        <begin position="25"/>
        <end position="105"/>
    </location>
</feature>
<accession>A0AA35ULF6</accession>
<dbReference type="PROSITE" id="PS51007">
    <property type="entry name" value="CYTC"/>
    <property type="match status" value="1"/>
</dbReference>
<dbReference type="PRINTS" id="PR00606">
    <property type="entry name" value="CYTCHROMECID"/>
</dbReference>
<evidence type="ECO:0000313" key="11">
    <source>
        <dbReference type="EMBL" id="CAI8833486.1"/>
    </source>
</evidence>
<evidence type="ECO:0000256" key="8">
    <source>
        <dbReference type="PIRSR" id="PIRSR602324-1"/>
    </source>
</evidence>
<evidence type="ECO:0000256" key="7">
    <source>
        <dbReference type="ARBA" id="ARBA00031244"/>
    </source>
</evidence>
<dbReference type="RefSeq" id="WP_010961630.1">
    <property type="nucleotide sequence ID" value="NZ_CP079096.1"/>
</dbReference>
<dbReference type="EMBL" id="OX458332">
    <property type="protein sequence ID" value="CAI8833486.1"/>
    <property type="molecule type" value="Genomic_DNA"/>
</dbReference>
<dbReference type="GO" id="GO:0020037">
    <property type="term" value="F:heme binding"/>
    <property type="evidence" value="ECO:0007669"/>
    <property type="project" value="InterPro"/>
</dbReference>
<feature type="binding site" description="axial binding residue" evidence="8">
    <location>
        <position position="38"/>
    </location>
    <ligand>
        <name>heme c</name>
        <dbReference type="ChEBI" id="CHEBI:61717"/>
    </ligand>
    <ligandPart>
        <name>Fe</name>
        <dbReference type="ChEBI" id="CHEBI:18248"/>
    </ligandPart>
</feature>
<dbReference type="InterPro" id="IPR036909">
    <property type="entry name" value="Cyt_c-like_dom_sf"/>
</dbReference>
<dbReference type="InterPro" id="IPR009056">
    <property type="entry name" value="Cyt_c-like_dom"/>
</dbReference>
<proteinExistence type="predicted"/>
<dbReference type="Gene3D" id="1.10.760.10">
    <property type="entry name" value="Cytochrome c-like domain"/>
    <property type="match status" value="1"/>
</dbReference>
<evidence type="ECO:0000256" key="3">
    <source>
        <dbReference type="ARBA" id="ARBA00022617"/>
    </source>
</evidence>
<keyword evidence="9" id="KW-0732">Signal</keyword>
<keyword evidence="5" id="KW-0249">Electron transport</keyword>
<dbReference type="SUPFAM" id="SSF46626">
    <property type="entry name" value="Cytochrome c"/>
    <property type="match status" value="1"/>
</dbReference>
<keyword evidence="3 8" id="KW-0349">Heme</keyword>
<evidence type="ECO:0000256" key="1">
    <source>
        <dbReference type="ARBA" id="ARBA00021020"/>
    </source>
</evidence>
<dbReference type="OMA" id="QQQNCMS"/>
<gene>
    <name evidence="11" type="primary">cyt</name>
    <name evidence="11" type="ORF">MCNOR_2175</name>
</gene>
<dbReference type="InterPro" id="IPR002324">
    <property type="entry name" value="Cyt_c_ID"/>
</dbReference>
<keyword evidence="4 8" id="KW-0479">Metal-binding</keyword>
<name>A0AA35ULF6_METCP</name>
<feature type="signal peptide" evidence="9">
    <location>
        <begin position="1"/>
        <end position="24"/>
    </location>
</feature>
<keyword evidence="2" id="KW-0813">Transport</keyword>
<feature type="binding site" description="covalent" evidence="8">
    <location>
        <position position="34"/>
    </location>
    <ligand>
        <name>heme c</name>
        <dbReference type="ChEBI" id="CHEBI:61717"/>
    </ligand>
</feature>
<sequence length="105" mass="11224">MPRRTMGLALYSALGALLCGYAQASEDLAKAKNCVMCHSVDKKILGPAFKDVAQKYAGQQGADVKLAEKVMKGGSGVWGTMVMPPNPQVSEAEAKQLVQWILSLK</sequence>
<reference evidence="11" key="1">
    <citation type="submission" date="2023-03" db="EMBL/GenBank/DDBJ databases">
        <authorList>
            <person name="Pearce D."/>
        </authorList>
    </citation>
    <scope>NUCLEOTIDE SEQUENCE</scope>
    <source>
        <strain evidence="11">Mc</strain>
    </source>
</reference>
<evidence type="ECO:0000313" key="12">
    <source>
        <dbReference type="Proteomes" id="UP001158598"/>
    </source>
</evidence>
<organism evidence="11 12">
    <name type="scientific">Methylococcus capsulatus</name>
    <dbReference type="NCBI Taxonomy" id="414"/>
    <lineage>
        <taxon>Bacteria</taxon>
        <taxon>Pseudomonadati</taxon>
        <taxon>Pseudomonadota</taxon>
        <taxon>Gammaproteobacteria</taxon>
        <taxon>Methylococcales</taxon>
        <taxon>Methylococcaceae</taxon>
        <taxon>Methylococcus</taxon>
    </lineage>
</organism>
<evidence type="ECO:0000256" key="5">
    <source>
        <dbReference type="ARBA" id="ARBA00022982"/>
    </source>
</evidence>
<dbReference type="AlphaFoldDB" id="A0AA35ULF6"/>
<evidence type="ECO:0000259" key="10">
    <source>
        <dbReference type="PROSITE" id="PS51007"/>
    </source>
</evidence>
<evidence type="ECO:0000256" key="9">
    <source>
        <dbReference type="SAM" id="SignalP"/>
    </source>
</evidence>
<protein>
    <recommendedName>
        <fullName evidence="1">Cytochrome c-551</fullName>
    </recommendedName>
    <alternativeName>
        <fullName evidence="7">Cytochrome c551</fullName>
    </alternativeName>
</protein>
<comment type="PTM">
    <text evidence="8">Binds 1 heme c group covalently per subunit.</text>
</comment>
<dbReference type="Pfam" id="PF00034">
    <property type="entry name" value="Cytochrom_C"/>
    <property type="match status" value="1"/>
</dbReference>
<dbReference type="GO" id="GO:0009055">
    <property type="term" value="F:electron transfer activity"/>
    <property type="evidence" value="ECO:0007669"/>
    <property type="project" value="InterPro"/>
</dbReference>
<dbReference type="Proteomes" id="UP001158598">
    <property type="component" value="Chromosome"/>
</dbReference>
<evidence type="ECO:0000256" key="6">
    <source>
        <dbReference type="ARBA" id="ARBA00023004"/>
    </source>
</evidence>
<evidence type="ECO:0000256" key="2">
    <source>
        <dbReference type="ARBA" id="ARBA00022448"/>
    </source>
</evidence>
<dbReference type="GO" id="GO:0005506">
    <property type="term" value="F:iron ion binding"/>
    <property type="evidence" value="ECO:0007669"/>
    <property type="project" value="InterPro"/>
</dbReference>
<evidence type="ECO:0000256" key="4">
    <source>
        <dbReference type="ARBA" id="ARBA00022723"/>
    </source>
</evidence>
<feature type="binding site" description="axial binding residue" evidence="8">
    <location>
        <position position="83"/>
    </location>
    <ligand>
        <name>heme c</name>
        <dbReference type="ChEBI" id="CHEBI:61717"/>
    </ligand>
    <ligandPart>
        <name>Fe</name>
        <dbReference type="ChEBI" id="CHEBI:18248"/>
    </ligandPart>
</feature>